<name>A0A3S9IDR2_9ACTN</name>
<dbReference type="RefSeq" id="WP_126276279.1">
    <property type="nucleotide sequence ID" value="NZ_CP034463.1"/>
</dbReference>
<dbReference type="EMBL" id="CP034463">
    <property type="protein sequence ID" value="AZP22477.1"/>
    <property type="molecule type" value="Genomic_DNA"/>
</dbReference>
<dbReference type="KEGG" id="saqu:EJC51_44230"/>
<evidence type="ECO:0000313" key="2">
    <source>
        <dbReference type="Proteomes" id="UP000280197"/>
    </source>
</evidence>
<dbReference type="AlphaFoldDB" id="A0A3S9IDR2"/>
<sequence>MIATVGHADLTPGALKLVEVELGPVLQRLPRRMPVVVRAGAGAPVAVGRAVRAEGRELIVVMPAPGTAPTVSSADDRTAVGELLCLAEQVRLLAYDPAVRDACVGADERIIAGCRRLLAVWDGSPSNGRDATAHLVAYARARGLPVEVLWPEGAARQAIPGTPRTPPRLPTA</sequence>
<evidence type="ECO:0000313" key="1">
    <source>
        <dbReference type="EMBL" id="AZP22477.1"/>
    </source>
</evidence>
<keyword evidence="2" id="KW-1185">Reference proteome</keyword>
<accession>A0A3S9IDR2</accession>
<proteinExistence type="predicted"/>
<organism evidence="1 2">
    <name type="scientific">Streptomyces aquilus</name>
    <dbReference type="NCBI Taxonomy" id="2548456"/>
    <lineage>
        <taxon>Bacteria</taxon>
        <taxon>Bacillati</taxon>
        <taxon>Actinomycetota</taxon>
        <taxon>Actinomycetes</taxon>
        <taxon>Kitasatosporales</taxon>
        <taxon>Streptomycetaceae</taxon>
        <taxon>Streptomyces</taxon>
    </lineage>
</organism>
<reference evidence="1 2" key="1">
    <citation type="submission" date="2018-12" db="EMBL/GenBank/DDBJ databases">
        <authorList>
            <person name="Li K."/>
        </authorList>
    </citation>
    <scope>NUCLEOTIDE SEQUENCE [LARGE SCALE GENOMIC DNA]</scope>
    <source>
        <strain evidence="2">CR22</strain>
    </source>
</reference>
<dbReference type="Gene3D" id="3.40.50.450">
    <property type="match status" value="1"/>
</dbReference>
<gene>
    <name evidence="1" type="ORF">EJC51_44230</name>
</gene>
<dbReference type="Proteomes" id="UP000280197">
    <property type="component" value="Chromosome"/>
</dbReference>
<protein>
    <submittedName>
        <fullName evidence="1">Uncharacterized protein</fullName>
    </submittedName>
</protein>